<feature type="domain" description="Glycosyltransferase 2-like" evidence="1">
    <location>
        <begin position="4"/>
        <end position="140"/>
    </location>
</feature>
<comment type="caution">
    <text evidence="2">The sequence shown here is derived from an EMBL/GenBank/DDBJ whole genome shotgun (WGS) entry which is preliminary data.</text>
</comment>
<dbReference type="PANTHER" id="PTHR43179:SF7">
    <property type="entry name" value="RHAMNOSYLTRANSFERASE WBBL"/>
    <property type="match status" value="1"/>
</dbReference>
<dbReference type="Gene3D" id="3.40.50.150">
    <property type="entry name" value="Vaccinia Virus protein VP39"/>
    <property type="match status" value="1"/>
</dbReference>
<dbReference type="EMBL" id="JACXAH010000008">
    <property type="protein sequence ID" value="MBD1372246.1"/>
    <property type="molecule type" value="Genomic_DNA"/>
</dbReference>
<dbReference type="Proteomes" id="UP000661691">
    <property type="component" value="Unassembled WGS sequence"/>
</dbReference>
<dbReference type="CDD" id="cd04186">
    <property type="entry name" value="GT_2_like_c"/>
    <property type="match status" value="1"/>
</dbReference>
<proteinExistence type="predicted"/>
<dbReference type="AlphaFoldDB" id="A0A926N8T4"/>
<name>A0A926N8T4_9BACL</name>
<dbReference type="InterPro" id="IPR001173">
    <property type="entry name" value="Glyco_trans_2-like"/>
</dbReference>
<accession>A0A926N8T4</accession>
<dbReference type="PANTHER" id="PTHR43179">
    <property type="entry name" value="RHAMNOSYLTRANSFERASE WBBL"/>
    <property type="match status" value="1"/>
</dbReference>
<sequence>MKTSIIILTLNRLDLTKQCLNSIFTHTKPDQIELIIVDNGSTDGTIEYLKQIQSVKLIQNQENVGFAKGCNQGASYAHGDYILFLNNDTIVSDGWLDAMLALLAQDEQIGMVGPVSNYVSGRQQIPVSYDKIENISDFAEQHCKSHRGHSKQVMRLVGFCLLVRNYIFNEIGGFDERFRLGSFEDDDLCLRVSQLGYQLHIAIDSFVHHHGHATFNSKPDLSIQNLFVENRLRFIEKWGHKALHFFHPRTDVIQFVPPSAQKILEIGCKTGTTGIELKQRQNCSLYGVEPDEIAAQIARHEYDEVHQHALEQTLPYPDGYFDVILLIDVLQRVVNPSSFVQKHAQLLKPSGYLICVLPNFSHAESIIPLLKGEWKYTLEGIRDFEHIRIFTPETSLALFPSKDFIIETQHFQLLNPPQNEVQFLEEVTEIAQKHGIELGNLPQRAKIYQTFLTIKKR</sequence>
<protein>
    <submittedName>
        <fullName evidence="2">Glycosyltransferase</fullName>
    </submittedName>
</protein>
<dbReference type="Gene3D" id="3.90.550.10">
    <property type="entry name" value="Spore Coat Polysaccharide Biosynthesis Protein SpsA, Chain A"/>
    <property type="match status" value="1"/>
</dbReference>
<keyword evidence="3" id="KW-1185">Reference proteome</keyword>
<dbReference type="Pfam" id="PF00535">
    <property type="entry name" value="Glycos_transf_2"/>
    <property type="match status" value="1"/>
</dbReference>
<evidence type="ECO:0000259" key="1">
    <source>
        <dbReference type="Pfam" id="PF00535"/>
    </source>
</evidence>
<dbReference type="CDD" id="cd02440">
    <property type="entry name" value="AdoMet_MTases"/>
    <property type="match status" value="1"/>
</dbReference>
<dbReference type="InterPro" id="IPR029063">
    <property type="entry name" value="SAM-dependent_MTases_sf"/>
</dbReference>
<dbReference type="InterPro" id="IPR029044">
    <property type="entry name" value="Nucleotide-diphossugar_trans"/>
</dbReference>
<reference evidence="2" key="1">
    <citation type="submission" date="2020-09" db="EMBL/GenBank/DDBJ databases">
        <title>A novel bacterium of genus Hazenella, isolated from South China Sea.</title>
        <authorList>
            <person name="Huang H."/>
            <person name="Mo K."/>
            <person name="Hu Y."/>
        </authorList>
    </citation>
    <scope>NUCLEOTIDE SEQUENCE</scope>
    <source>
        <strain evidence="2">IB182357</strain>
    </source>
</reference>
<gene>
    <name evidence="2" type="ORF">IC620_07695</name>
</gene>
<dbReference type="SUPFAM" id="SSF53448">
    <property type="entry name" value="Nucleotide-diphospho-sugar transferases"/>
    <property type="match status" value="1"/>
</dbReference>
<dbReference type="SUPFAM" id="SSF53335">
    <property type="entry name" value="S-adenosyl-L-methionine-dependent methyltransferases"/>
    <property type="match status" value="1"/>
</dbReference>
<evidence type="ECO:0000313" key="3">
    <source>
        <dbReference type="Proteomes" id="UP000661691"/>
    </source>
</evidence>
<dbReference type="Pfam" id="PF13489">
    <property type="entry name" value="Methyltransf_23"/>
    <property type="match status" value="1"/>
</dbReference>
<evidence type="ECO:0000313" key="2">
    <source>
        <dbReference type="EMBL" id="MBD1372246.1"/>
    </source>
</evidence>
<dbReference type="RefSeq" id="WP_191141911.1">
    <property type="nucleotide sequence ID" value="NZ_JACXAH010000008.1"/>
</dbReference>
<organism evidence="2 3">
    <name type="scientific">Polycladospora coralii</name>
    <dbReference type="NCBI Taxonomy" id="2771432"/>
    <lineage>
        <taxon>Bacteria</taxon>
        <taxon>Bacillati</taxon>
        <taxon>Bacillota</taxon>
        <taxon>Bacilli</taxon>
        <taxon>Bacillales</taxon>
        <taxon>Thermoactinomycetaceae</taxon>
        <taxon>Polycladospora</taxon>
    </lineage>
</organism>